<dbReference type="GO" id="GO:0019887">
    <property type="term" value="F:protein kinase regulator activity"/>
    <property type="evidence" value="ECO:0007669"/>
    <property type="project" value="TreeGrafter"/>
</dbReference>
<reference evidence="5" key="1">
    <citation type="submission" date="2022-11" db="UniProtKB">
        <authorList>
            <consortium name="WormBaseParasite"/>
        </authorList>
    </citation>
    <scope>IDENTIFICATION</scope>
</reference>
<dbReference type="AlphaFoldDB" id="A0A915MX83"/>
<dbReference type="PANTHER" id="PTHR24116">
    <property type="entry name" value="KINASE D-INTERACTING SUBSTRATE OF 220 KDA"/>
    <property type="match status" value="1"/>
</dbReference>
<keyword evidence="2" id="KW-0472">Membrane</keyword>
<dbReference type="GO" id="GO:0030165">
    <property type="term" value="F:PDZ domain binding"/>
    <property type="evidence" value="ECO:0007669"/>
    <property type="project" value="TreeGrafter"/>
</dbReference>
<organism evidence="4 5">
    <name type="scientific">Meloidogyne javanica</name>
    <name type="common">Root-knot nematode worm</name>
    <dbReference type="NCBI Taxonomy" id="6303"/>
    <lineage>
        <taxon>Eukaryota</taxon>
        <taxon>Metazoa</taxon>
        <taxon>Ecdysozoa</taxon>
        <taxon>Nematoda</taxon>
        <taxon>Chromadorea</taxon>
        <taxon>Rhabditida</taxon>
        <taxon>Tylenchina</taxon>
        <taxon>Tylenchomorpha</taxon>
        <taxon>Tylenchoidea</taxon>
        <taxon>Meloidogynidae</taxon>
        <taxon>Meloidogyninae</taxon>
        <taxon>Meloidogyne</taxon>
        <taxon>Meloidogyne incognita group</taxon>
    </lineage>
</organism>
<accession>A0A915MX83</accession>
<dbReference type="Pfam" id="PF00023">
    <property type="entry name" value="Ank"/>
    <property type="match status" value="1"/>
</dbReference>
<keyword evidence="4" id="KW-1185">Reference proteome</keyword>
<feature type="domain" description="KAP NTPase" evidence="3">
    <location>
        <begin position="355"/>
        <end position="563"/>
    </location>
</feature>
<feature type="repeat" description="ANK" evidence="1">
    <location>
        <begin position="301"/>
        <end position="333"/>
    </location>
</feature>
<dbReference type="Pfam" id="PF13857">
    <property type="entry name" value="Ank_5"/>
    <property type="match status" value="1"/>
</dbReference>
<dbReference type="PROSITE" id="PS50297">
    <property type="entry name" value="ANK_REP_REGION"/>
    <property type="match status" value="5"/>
</dbReference>
<evidence type="ECO:0000256" key="2">
    <source>
        <dbReference type="SAM" id="Phobius"/>
    </source>
</evidence>
<dbReference type="PANTHER" id="PTHR24116:SF0">
    <property type="entry name" value="KINASE D-INTERACTING SUBSTRATE OF 220 KDA"/>
    <property type="match status" value="1"/>
</dbReference>
<evidence type="ECO:0000256" key="1">
    <source>
        <dbReference type="PROSITE-ProRule" id="PRU00023"/>
    </source>
</evidence>
<dbReference type="Pfam" id="PF07693">
    <property type="entry name" value="KAP_NTPase"/>
    <property type="match status" value="1"/>
</dbReference>
<dbReference type="PROSITE" id="PS50088">
    <property type="entry name" value="ANK_REPEAT"/>
    <property type="match status" value="6"/>
</dbReference>
<keyword evidence="1" id="KW-0040">ANK repeat</keyword>
<dbReference type="InterPro" id="IPR052771">
    <property type="entry name" value="Neurotrophin_sig_adaptor"/>
</dbReference>
<protein>
    <submittedName>
        <fullName evidence="5">KAP NTPase domain-containing protein</fullName>
    </submittedName>
</protein>
<feature type="repeat" description="ANK" evidence="1">
    <location>
        <begin position="268"/>
        <end position="300"/>
    </location>
</feature>
<dbReference type="WBParaSite" id="scaffold6034_cov211.g10331">
    <property type="protein sequence ID" value="scaffold6034_cov211.g10331"/>
    <property type="gene ID" value="scaffold6034_cov211.g10331"/>
</dbReference>
<feature type="repeat" description="ANK" evidence="1">
    <location>
        <begin position="235"/>
        <end position="267"/>
    </location>
</feature>
<dbReference type="SMART" id="SM00248">
    <property type="entry name" value="ANK"/>
    <property type="match status" value="9"/>
</dbReference>
<name>A0A915MX83_MELJA</name>
<dbReference type="Proteomes" id="UP000887561">
    <property type="component" value="Unplaced"/>
</dbReference>
<dbReference type="PRINTS" id="PR01415">
    <property type="entry name" value="ANKYRIN"/>
</dbReference>
<feature type="transmembrane region" description="Helical" evidence="2">
    <location>
        <begin position="578"/>
        <end position="599"/>
    </location>
</feature>
<dbReference type="Gene3D" id="1.25.40.20">
    <property type="entry name" value="Ankyrin repeat-containing domain"/>
    <property type="match status" value="3"/>
</dbReference>
<feature type="transmembrane region" description="Helical" evidence="2">
    <location>
        <begin position="439"/>
        <end position="462"/>
    </location>
</feature>
<dbReference type="Pfam" id="PF12796">
    <property type="entry name" value="Ank_2"/>
    <property type="match status" value="2"/>
</dbReference>
<dbReference type="InterPro" id="IPR002110">
    <property type="entry name" value="Ankyrin_rpt"/>
</dbReference>
<dbReference type="InterPro" id="IPR011646">
    <property type="entry name" value="KAP_P-loop"/>
</dbReference>
<evidence type="ECO:0000313" key="5">
    <source>
        <dbReference type="WBParaSite" id="scaffold6034_cov211.g10331"/>
    </source>
</evidence>
<dbReference type="SUPFAM" id="SSF48403">
    <property type="entry name" value="Ankyrin repeat"/>
    <property type="match status" value="1"/>
</dbReference>
<evidence type="ECO:0000313" key="4">
    <source>
        <dbReference type="Proteomes" id="UP000887561"/>
    </source>
</evidence>
<feature type="transmembrane region" description="Helical" evidence="2">
    <location>
        <begin position="406"/>
        <end position="433"/>
    </location>
</feature>
<feature type="repeat" description="ANK" evidence="1">
    <location>
        <begin position="124"/>
        <end position="156"/>
    </location>
</feature>
<proteinExistence type="predicted"/>
<sequence>MEQRSIHRDHGDLHFFSNEESSSSNIPSNVYEYFQLVEDGKFPFFNNTQVHVSAMKNSAGETLLNAAARLGHHEIVERLVGDIDVEETDYDGWTALLNASHHGFADIVRTLLNAGASIENPDLMGWTSLMWACYKNRPEVVDVLIEFKAHVNIVGEEDGLTPLIIASGRGFVELVPKLLEAGAQVNTSDKFGSTALIWAARKASSALMLATRGNYIPVVEALLAREPNVNIVDYNGLSALGIAAREGYTEIAASLLQSGAFVNTVDRFGNSILANAVRSGNINLVRMLLERHADVNAKDSEGRTPLHLAIDKNYSDIVLALLEKKPNLELKNRDGDTALLRAIKNRDVQVSQLLVIADVVCEPNLSLPLTIGLYAKWGSGKSILLSRIRNSMKSFSRTWLDGIELYWSWSLILIVLLISALITLLSAALFSIVQEGNELFFSLGVGLGMFLIFLCAYSFIYYGSEVRLWNGSISAARLLARTFARFKLMLSVLTLNAPTRGTEKEIHEKKLISPVSFLFADNHRLSFIGGEQALANIVQSLFVAAEEHYGTLAVRLFTSFKQYQNAENSSKLQSICGIPVLLVILMFPLSLAISSLLFIQN</sequence>
<keyword evidence="2" id="KW-1133">Transmembrane helix</keyword>
<feature type="repeat" description="ANK" evidence="1">
    <location>
        <begin position="91"/>
        <end position="123"/>
    </location>
</feature>
<keyword evidence="2" id="KW-0812">Transmembrane</keyword>
<evidence type="ECO:0000259" key="3">
    <source>
        <dbReference type="Pfam" id="PF07693"/>
    </source>
</evidence>
<feature type="repeat" description="ANK" evidence="1">
    <location>
        <begin position="158"/>
        <end position="190"/>
    </location>
</feature>
<dbReference type="InterPro" id="IPR036770">
    <property type="entry name" value="Ankyrin_rpt-contain_sf"/>
</dbReference>